<organism evidence="9 10">
    <name type="scientific">Loigolactobacillus coryniformis subsp. coryniformis KCTC 3167 = DSM 20001</name>
    <dbReference type="NCBI Taxonomy" id="913848"/>
    <lineage>
        <taxon>Bacteria</taxon>
        <taxon>Bacillati</taxon>
        <taxon>Bacillota</taxon>
        <taxon>Bacilli</taxon>
        <taxon>Lactobacillales</taxon>
        <taxon>Lactobacillaceae</taxon>
        <taxon>Loigolactobacillus</taxon>
    </lineage>
</organism>
<dbReference type="EMBL" id="AZCN01000020">
    <property type="protein sequence ID" value="KRK18079.1"/>
    <property type="molecule type" value="Genomic_DNA"/>
</dbReference>
<evidence type="ECO:0000313" key="10">
    <source>
        <dbReference type="Proteomes" id="UP000051181"/>
    </source>
</evidence>
<dbReference type="InterPro" id="IPR001958">
    <property type="entry name" value="Tet-R_TetA/multi-R_MdtG-like"/>
</dbReference>
<name>A0A0R1F8P5_9LACO</name>
<dbReference type="Gene3D" id="1.20.1720.10">
    <property type="entry name" value="Multidrug resistance protein D"/>
    <property type="match status" value="1"/>
</dbReference>
<feature type="transmembrane region" description="Helical" evidence="7">
    <location>
        <begin position="310"/>
        <end position="331"/>
    </location>
</feature>
<feature type="transmembrane region" description="Helical" evidence="7">
    <location>
        <begin position="142"/>
        <end position="164"/>
    </location>
</feature>
<keyword evidence="6 7" id="KW-0472">Membrane</keyword>
<feature type="domain" description="Major facilitator superfamily (MFS) profile" evidence="8">
    <location>
        <begin position="10"/>
        <end position="397"/>
    </location>
</feature>
<evidence type="ECO:0000256" key="5">
    <source>
        <dbReference type="ARBA" id="ARBA00022989"/>
    </source>
</evidence>
<dbReference type="AlphaFoldDB" id="A0A0R1F8P5"/>
<dbReference type="Pfam" id="PF07690">
    <property type="entry name" value="MFS_1"/>
    <property type="match status" value="1"/>
</dbReference>
<feature type="transmembrane region" description="Helical" evidence="7">
    <location>
        <begin position="170"/>
        <end position="189"/>
    </location>
</feature>
<comment type="subcellular location">
    <subcellularLocation>
        <location evidence="1">Cell membrane</location>
        <topology evidence="1">Multi-pass membrane protein</topology>
    </subcellularLocation>
</comment>
<comment type="caution">
    <text evidence="9">The sequence shown here is derived from an EMBL/GenBank/DDBJ whole genome shotgun (WGS) entry which is preliminary data.</text>
</comment>
<protein>
    <submittedName>
        <fullName evidence="9">Drug H(+) antiporter</fullName>
    </submittedName>
</protein>
<feature type="transmembrane region" description="Helical" evidence="7">
    <location>
        <begin position="285"/>
        <end position="304"/>
    </location>
</feature>
<proteinExistence type="predicted"/>
<dbReference type="PANTHER" id="PTHR43414:SF6">
    <property type="entry name" value="MULTIDRUG RESISTANCE PROTEIN MDTG"/>
    <property type="match status" value="1"/>
</dbReference>
<feature type="transmembrane region" description="Helical" evidence="7">
    <location>
        <begin position="47"/>
        <end position="65"/>
    </location>
</feature>
<evidence type="ECO:0000256" key="7">
    <source>
        <dbReference type="SAM" id="Phobius"/>
    </source>
</evidence>
<keyword evidence="2" id="KW-0813">Transport</keyword>
<evidence type="ECO:0000256" key="4">
    <source>
        <dbReference type="ARBA" id="ARBA00022692"/>
    </source>
</evidence>
<dbReference type="eggNOG" id="COG2814">
    <property type="taxonomic scope" value="Bacteria"/>
</dbReference>
<evidence type="ECO:0000256" key="3">
    <source>
        <dbReference type="ARBA" id="ARBA00022475"/>
    </source>
</evidence>
<dbReference type="PRINTS" id="PR01035">
    <property type="entry name" value="TCRTETA"/>
</dbReference>
<sequence length="404" mass="43081">MTQNITWRQNLAVLWAGNFMTGMGFSMTMPFLPLFIKTLGNFTKPQLTLLSGSAFAITFLVKAIVSPFWGRLADAHGRKIMCLRAALGMTFTITACGLVNSIGSLIILRALQGGFSGYINNANAIVAAAAPREHSGKAMGTLATGNVVGTLLGPLLGGVIAGTFGYRSTFFVTGALMAIVFIATLVLVHEQFTPVAAKDLLPTKQIFHKLRYPQLILGMFITTLIIQTANMSVTPIISLFVGELLHQHGPIAMVSGVIAALPGVVTLISAPSLGALSDRVGPEKVLLVGLLFATLVFIPMSFVQNIWQLGFLRLLVGVSDAALLPAVQTIMTQHVPQSVFGRIFSYNQSFQAIGSVVGPMLGAVISGQFDYRGVFAMTAILLLINLIVIHFASRPLLHTAQNEA</sequence>
<dbReference type="Gene3D" id="1.20.1250.20">
    <property type="entry name" value="MFS general substrate transporter like domains"/>
    <property type="match status" value="1"/>
</dbReference>
<keyword evidence="5 7" id="KW-1133">Transmembrane helix</keyword>
<feature type="transmembrane region" description="Helical" evidence="7">
    <location>
        <begin position="249"/>
        <end position="273"/>
    </location>
</feature>
<dbReference type="PANTHER" id="PTHR43414">
    <property type="entry name" value="MULTIDRUG RESISTANCE PROTEIN MDTG"/>
    <property type="match status" value="1"/>
</dbReference>
<dbReference type="GO" id="GO:0022857">
    <property type="term" value="F:transmembrane transporter activity"/>
    <property type="evidence" value="ECO:0007669"/>
    <property type="project" value="InterPro"/>
</dbReference>
<evidence type="ECO:0000256" key="1">
    <source>
        <dbReference type="ARBA" id="ARBA00004651"/>
    </source>
</evidence>
<dbReference type="Proteomes" id="UP000051181">
    <property type="component" value="Unassembled WGS sequence"/>
</dbReference>
<dbReference type="InterPro" id="IPR036259">
    <property type="entry name" value="MFS_trans_sf"/>
</dbReference>
<dbReference type="InterPro" id="IPR020846">
    <property type="entry name" value="MFS_dom"/>
</dbReference>
<gene>
    <name evidence="9" type="ORF">FD22_GL000819</name>
</gene>
<accession>A0A0R1F8P5</accession>
<feature type="transmembrane region" description="Helical" evidence="7">
    <location>
        <begin position="343"/>
        <end position="365"/>
    </location>
</feature>
<evidence type="ECO:0000256" key="6">
    <source>
        <dbReference type="ARBA" id="ARBA00023136"/>
    </source>
</evidence>
<reference evidence="9 10" key="1">
    <citation type="journal article" date="2015" name="Genome Announc.">
        <title>Expanding the biotechnology potential of lactobacilli through comparative genomics of 213 strains and associated genera.</title>
        <authorList>
            <person name="Sun Z."/>
            <person name="Harris H.M."/>
            <person name="McCann A."/>
            <person name="Guo C."/>
            <person name="Argimon S."/>
            <person name="Zhang W."/>
            <person name="Yang X."/>
            <person name="Jeffery I.B."/>
            <person name="Cooney J.C."/>
            <person name="Kagawa T.F."/>
            <person name="Liu W."/>
            <person name="Song Y."/>
            <person name="Salvetti E."/>
            <person name="Wrobel A."/>
            <person name="Rasinkangas P."/>
            <person name="Parkhill J."/>
            <person name="Rea M.C."/>
            <person name="O'Sullivan O."/>
            <person name="Ritari J."/>
            <person name="Douillard F.P."/>
            <person name="Paul Ross R."/>
            <person name="Yang R."/>
            <person name="Briner A.E."/>
            <person name="Felis G.E."/>
            <person name="de Vos W.M."/>
            <person name="Barrangou R."/>
            <person name="Klaenhammer T.R."/>
            <person name="Caufield P.W."/>
            <person name="Cui Y."/>
            <person name="Zhang H."/>
            <person name="O'Toole P.W."/>
        </authorList>
    </citation>
    <scope>NUCLEOTIDE SEQUENCE [LARGE SCALE GENOMIC DNA]</scope>
    <source>
        <strain evidence="9 10">DSM 20001</strain>
    </source>
</reference>
<feature type="transmembrane region" description="Helical" evidence="7">
    <location>
        <begin position="85"/>
        <end position="108"/>
    </location>
</feature>
<dbReference type="InterPro" id="IPR011701">
    <property type="entry name" value="MFS"/>
</dbReference>
<feature type="transmembrane region" description="Helical" evidence="7">
    <location>
        <begin position="371"/>
        <end position="392"/>
    </location>
</feature>
<dbReference type="GeneID" id="65918297"/>
<dbReference type="RefSeq" id="WP_010010322.1">
    <property type="nucleotide sequence ID" value="NZ_AZCN01000020.1"/>
</dbReference>
<keyword evidence="4 7" id="KW-0812">Transmembrane</keyword>
<dbReference type="PATRIC" id="fig|913848.6.peg.849"/>
<dbReference type="PROSITE" id="PS50850">
    <property type="entry name" value="MFS"/>
    <property type="match status" value="1"/>
</dbReference>
<evidence type="ECO:0000259" key="8">
    <source>
        <dbReference type="PROSITE" id="PS50850"/>
    </source>
</evidence>
<feature type="transmembrane region" description="Helical" evidence="7">
    <location>
        <begin position="12"/>
        <end position="35"/>
    </location>
</feature>
<evidence type="ECO:0000313" key="9">
    <source>
        <dbReference type="EMBL" id="KRK18079.1"/>
    </source>
</evidence>
<evidence type="ECO:0000256" key="2">
    <source>
        <dbReference type="ARBA" id="ARBA00022448"/>
    </source>
</evidence>
<dbReference type="GO" id="GO:0005886">
    <property type="term" value="C:plasma membrane"/>
    <property type="evidence" value="ECO:0007669"/>
    <property type="project" value="UniProtKB-SubCell"/>
</dbReference>
<dbReference type="SUPFAM" id="SSF103473">
    <property type="entry name" value="MFS general substrate transporter"/>
    <property type="match status" value="1"/>
</dbReference>
<keyword evidence="3" id="KW-1003">Cell membrane</keyword>